<dbReference type="Proteomes" id="UP000789524">
    <property type="component" value="Unassembled WGS sequence"/>
</dbReference>
<evidence type="ECO:0000313" key="2">
    <source>
        <dbReference type="EMBL" id="CAG9563902.1"/>
    </source>
</evidence>
<proteinExistence type="predicted"/>
<keyword evidence="1" id="KW-0732">Signal</keyword>
<sequence>MIRNIALILAAVVASHLCLASPVPEPDPFFSKPHRTHIKIHVPYEVRSYHHHHVEKVPVIHEVPILKEVPVPYEVPVVKHVPIINTVPVPIVKTVAIEKPVFLPYKEHYGYH</sequence>
<dbReference type="OrthoDB" id="307460at2759"/>
<organism evidence="2 3">
    <name type="scientific">Danaus chrysippus</name>
    <name type="common">African queen</name>
    <dbReference type="NCBI Taxonomy" id="151541"/>
    <lineage>
        <taxon>Eukaryota</taxon>
        <taxon>Metazoa</taxon>
        <taxon>Ecdysozoa</taxon>
        <taxon>Arthropoda</taxon>
        <taxon>Hexapoda</taxon>
        <taxon>Insecta</taxon>
        <taxon>Pterygota</taxon>
        <taxon>Neoptera</taxon>
        <taxon>Endopterygota</taxon>
        <taxon>Lepidoptera</taxon>
        <taxon>Glossata</taxon>
        <taxon>Ditrysia</taxon>
        <taxon>Papilionoidea</taxon>
        <taxon>Nymphalidae</taxon>
        <taxon>Danainae</taxon>
        <taxon>Danaini</taxon>
        <taxon>Danaina</taxon>
        <taxon>Danaus</taxon>
        <taxon>Anosia</taxon>
    </lineage>
</organism>
<evidence type="ECO:0000313" key="3">
    <source>
        <dbReference type="Proteomes" id="UP000789524"/>
    </source>
</evidence>
<feature type="signal peptide" evidence="1">
    <location>
        <begin position="1"/>
        <end position="20"/>
    </location>
</feature>
<gene>
    <name evidence="2" type="ORF">DCHRY22_LOCUS4975</name>
</gene>
<feature type="chain" id="PRO_5035239102" evidence="1">
    <location>
        <begin position="21"/>
        <end position="112"/>
    </location>
</feature>
<comment type="caution">
    <text evidence="2">The sequence shown here is derived from an EMBL/GenBank/DDBJ whole genome shotgun (WGS) entry which is preliminary data.</text>
</comment>
<reference evidence="2" key="1">
    <citation type="submission" date="2021-09" db="EMBL/GenBank/DDBJ databases">
        <authorList>
            <person name="Martin H S."/>
        </authorList>
    </citation>
    <scope>NUCLEOTIDE SEQUENCE</scope>
</reference>
<protein>
    <submittedName>
        <fullName evidence="2">(African queen) hypothetical protein</fullName>
    </submittedName>
</protein>
<dbReference type="AlphaFoldDB" id="A0A8J2QIU9"/>
<dbReference type="EMBL" id="CAKASE010000050">
    <property type="protein sequence ID" value="CAG9563902.1"/>
    <property type="molecule type" value="Genomic_DNA"/>
</dbReference>
<name>A0A8J2QIU9_9NEOP</name>
<evidence type="ECO:0000256" key="1">
    <source>
        <dbReference type="SAM" id="SignalP"/>
    </source>
</evidence>
<accession>A0A8J2QIU9</accession>
<keyword evidence="3" id="KW-1185">Reference proteome</keyword>